<reference evidence="1" key="1">
    <citation type="submission" date="2020-05" db="EMBL/GenBank/DDBJ databases">
        <title>Phylogenomic resolution of chytrid fungi.</title>
        <authorList>
            <person name="Stajich J.E."/>
            <person name="Amses K."/>
            <person name="Simmons R."/>
            <person name="Seto K."/>
            <person name="Myers J."/>
            <person name="Bonds A."/>
            <person name="Quandt C.A."/>
            <person name="Barry K."/>
            <person name="Liu P."/>
            <person name="Grigoriev I."/>
            <person name="Longcore J.E."/>
            <person name="James T.Y."/>
        </authorList>
    </citation>
    <scope>NUCLEOTIDE SEQUENCE</scope>
    <source>
        <strain evidence="1">JEL0513</strain>
    </source>
</reference>
<gene>
    <name evidence="1" type="ORF">HK100_001912</name>
</gene>
<name>A0AAD5SW33_9FUNG</name>
<protein>
    <submittedName>
        <fullName evidence="1">Uncharacterized protein</fullName>
    </submittedName>
</protein>
<sequence length="306" mass="32945">MVIISAGIGTLINYLIKRSQTPENLMYCSNNNSLTSDGWPIWNSSDPRVYGINDTTADGSPPLKSVNFYYFYDTASLLSSTSAPGASLLSAKHSCVFWFGDEYPQNSKIYELNANLNASGKIDSTYIPPPDGGWIAQFTKLLSGSGSFDTTAFSQFLQFQQASWAIVGAKSGLEPALGFLNNVGPISEAQATVLLQNVTHILEPTYSVSSGLLGAVSQRAYINLTDSSKGYSLSNLALVPYFVRNNSLSSDDDLDTLLQEYLDDIIVGLAALNKSILLQPSKDQSAAALEAFYLSADAITAEMPYG</sequence>
<keyword evidence="2" id="KW-1185">Reference proteome</keyword>
<dbReference type="EMBL" id="JADGJH010001429">
    <property type="protein sequence ID" value="KAJ3113666.1"/>
    <property type="molecule type" value="Genomic_DNA"/>
</dbReference>
<organism evidence="1 2">
    <name type="scientific">Physocladia obscura</name>
    <dbReference type="NCBI Taxonomy" id="109957"/>
    <lineage>
        <taxon>Eukaryota</taxon>
        <taxon>Fungi</taxon>
        <taxon>Fungi incertae sedis</taxon>
        <taxon>Chytridiomycota</taxon>
        <taxon>Chytridiomycota incertae sedis</taxon>
        <taxon>Chytridiomycetes</taxon>
        <taxon>Chytridiales</taxon>
        <taxon>Chytriomycetaceae</taxon>
        <taxon>Physocladia</taxon>
    </lineage>
</organism>
<dbReference type="AlphaFoldDB" id="A0AAD5SW33"/>
<accession>A0AAD5SW33</accession>
<comment type="caution">
    <text evidence="1">The sequence shown here is derived from an EMBL/GenBank/DDBJ whole genome shotgun (WGS) entry which is preliminary data.</text>
</comment>
<dbReference type="Proteomes" id="UP001211907">
    <property type="component" value="Unassembled WGS sequence"/>
</dbReference>
<evidence type="ECO:0000313" key="2">
    <source>
        <dbReference type="Proteomes" id="UP001211907"/>
    </source>
</evidence>
<evidence type="ECO:0000313" key="1">
    <source>
        <dbReference type="EMBL" id="KAJ3113666.1"/>
    </source>
</evidence>
<proteinExistence type="predicted"/>